<evidence type="ECO:0000256" key="1">
    <source>
        <dbReference type="ARBA" id="ARBA00022737"/>
    </source>
</evidence>
<dbReference type="InterPro" id="IPR004087">
    <property type="entry name" value="KH_dom"/>
</dbReference>
<protein>
    <recommendedName>
        <fullName evidence="4">K Homology domain-containing protein</fullName>
    </recommendedName>
</protein>
<evidence type="ECO:0000256" key="3">
    <source>
        <dbReference type="SAM" id="MobiDB-lite"/>
    </source>
</evidence>
<dbReference type="SMART" id="SM00322">
    <property type="entry name" value="KH"/>
    <property type="match status" value="4"/>
</dbReference>
<proteinExistence type="predicted"/>
<feature type="domain" description="K Homology" evidence="4">
    <location>
        <begin position="473"/>
        <end position="553"/>
    </location>
</feature>
<dbReference type="InterPro" id="IPR004088">
    <property type="entry name" value="KH_dom_type_1"/>
</dbReference>
<dbReference type="SUPFAM" id="SSF54791">
    <property type="entry name" value="Eukaryotic type KH-domain (KH-domain type I)"/>
    <property type="match status" value="4"/>
</dbReference>
<evidence type="ECO:0000313" key="5">
    <source>
        <dbReference type="EMBL" id="KAL0088764.1"/>
    </source>
</evidence>
<dbReference type="Pfam" id="PF24563">
    <property type="entry name" value="KH_Mug60-KHD4"/>
    <property type="match status" value="1"/>
</dbReference>
<feature type="domain" description="K Homology" evidence="4">
    <location>
        <begin position="167"/>
        <end position="248"/>
    </location>
</feature>
<dbReference type="EMBL" id="JBCLYO010000005">
    <property type="protein sequence ID" value="KAL0088764.1"/>
    <property type="molecule type" value="Genomic_DNA"/>
</dbReference>
<accession>A0ABR3B3E2</accession>
<keyword evidence="6" id="KW-1185">Reference proteome</keyword>
<evidence type="ECO:0000259" key="4">
    <source>
        <dbReference type="SMART" id="SM00322"/>
    </source>
</evidence>
<sequence length="794" mass="87867">MSQTAAFSFCYAPPASGQYSNYDSSPSHDDSVLANLRDTCNNVMTRHCCQIALASTAPDASLSSSKPHLTPLVDTPTDYTISLAGKLHTINLDIKIPVHDCPQLTLLRIPCDEIQEQTGTIIKITNPPPKHSAFASENTITIKIDGLPPQAEIARVRVLTILDSLSDLSIDTVKIPLRLQPLICGRKRTALQPIIEETLTNIYFPSPFVDPLNNNASESSSEFSPPIYITGDPSSVSRVKDMLTKLAAQKAKSMYHKDTIMHARKLDWMLLHRRDELRTIMHDNGSFIALPPLGSGTGLVTVYAENRVNAERTLRSLNFLACSIYEACFYFNNRDGAIYGTDGSNTFFNSITNLANLVTQLSQISGAEVAYKTDPGCIEVHGTERAVRNVYQRLHEMTFLKMFHQDTTFSVELSNEQREFISGKKSGKINKIMKTSGAKIKFMPFSEYNFIIEVESTSFTKALDGLTLLQEELPAEISFYVPETYHKRIIGVGGKNIQRIMKKYGVYVKFSNAEEFAALGGYYGNDDNVVARTPMKNQLNLDNLRHAVMELISAKDKDFVVQTVGIPFRMHRTLIRDNEQYLKDISQKANTRILWPDHELASDAVTLVGPEAQVGNAAQMLRACVPEDYCIHVPFSTNLIAILDSDHYQEAVVDRLEQEMNVKTTNSATPTTLTEDKNNKNHKNNNNISSSSSTSSISSSTSSIGMAFSMGMHISAADDQVIVLKMNKGNLDCLPAALDILIGFLKSQHVRLYDDPPPKPAFHTKRSSSTSSVTDSFGISFGNKVLPSVTCSGK</sequence>
<dbReference type="Proteomes" id="UP001448207">
    <property type="component" value="Unassembled WGS sequence"/>
</dbReference>
<feature type="domain" description="K Homology" evidence="4">
    <location>
        <begin position="405"/>
        <end position="471"/>
    </location>
</feature>
<reference evidence="5 6" key="1">
    <citation type="submission" date="2024-04" db="EMBL/GenBank/DDBJ databases">
        <title>Symmetric and asymmetric DNA N6-adenine methylation regulates different biological responses in Mucorales.</title>
        <authorList>
            <consortium name="Lawrence Berkeley National Laboratory"/>
            <person name="Lax C."/>
            <person name="Mondo S.J."/>
            <person name="Osorio-Concepcion M."/>
            <person name="Muszewska A."/>
            <person name="Corrochano-Luque M."/>
            <person name="Gutierrez G."/>
            <person name="Riley R."/>
            <person name="Lipzen A."/>
            <person name="Guo J."/>
            <person name="Hundley H."/>
            <person name="Amirebrahimi M."/>
            <person name="Ng V."/>
            <person name="Lorenzo-Gutierrez D."/>
            <person name="Binder U."/>
            <person name="Yang J."/>
            <person name="Song Y."/>
            <person name="Canovas D."/>
            <person name="Navarro E."/>
            <person name="Freitag M."/>
            <person name="Gabaldon T."/>
            <person name="Grigoriev I.V."/>
            <person name="Corrochano L.M."/>
            <person name="Nicolas F.E."/>
            <person name="Garre V."/>
        </authorList>
    </citation>
    <scope>NUCLEOTIDE SEQUENCE [LARGE SCALE GENOMIC DNA]</scope>
    <source>
        <strain evidence="5 6">L51</strain>
    </source>
</reference>
<dbReference type="CDD" id="cd22453">
    <property type="entry name" value="KH-I_MUG60_like"/>
    <property type="match status" value="1"/>
</dbReference>
<comment type="caution">
    <text evidence="5">The sequence shown here is derived from an EMBL/GenBank/DDBJ whole genome shotgun (WGS) entry which is preliminary data.</text>
</comment>
<name>A0ABR3B3E2_PHYBL</name>
<keyword evidence="2" id="KW-0694">RNA-binding</keyword>
<evidence type="ECO:0000256" key="2">
    <source>
        <dbReference type="PROSITE-ProRule" id="PRU00117"/>
    </source>
</evidence>
<dbReference type="Gene3D" id="3.30.1370.10">
    <property type="entry name" value="K Homology domain, type 1"/>
    <property type="match status" value="3"/>
</dbReference>
<dbReference type="PANTHER" id="PTHR10627">
    <property type="entry name" value="SCP160"/>
    <property type="match status" value="1"/>
</dbReference>
<gene>
    <name evidence="5" type="ORF">J3Q64DRAFT_1675710</name>
</gene>
<dbReference type="CDD" id="cd00105">
    <property type="entry name" value="KH-I"/>
    <property type="match status" value="1"/>
</dbReference>
<feature type="region of interest" description="Disordered" evidence="3">
    <location>
        <begin position="661"/>
        <end position="696"/>
    </location>
</feature>
<feature type="compositionally biased region" description="Low complexity" evidence="3">
    <location>
        <begin position="684"/>
        <end position="696"/>
    </location>
</feature>
<keyword evidence="1" id="KW-0677">Repeat</keyword>
<dbReference type="InterPro" id="IPR036612">
    <property type="entry name" value="KH_dom_type_1_sf"/>
</dbReference>
<dbReference type="InterPro" id="IPR056553">
    <property type="entry name" value="KH_Mug60-KHD4"/>
</dbReference>
<dbReference type="Pfam" id="PF00013">
    <property type="entry name" value="KH_1"/>
    <property type="match status" value="1"/>
</dbReference>
<organism evidence="5 6">
    <name type="scientific">Phycomyces blakesleeanus</name>
    <dbReference type="NCBI Taxonomy" id="4837"/>
    <lineage>
        <taxon>Eukaryota</taxon>
        <taxon>Fungi</taxon>
        <taxon>Fungi incertae sedis</taxon>
        <taxon>Mucoromycota</taxon>
        <taxon>Mucoromycotina</taxon>
        <taxon>Mucoromycetes</taxon>
        <taxon>Mucorales</taxon>
        <taxon>Phycomycetaceae</taxon>
        <taxon>Phycomyces</taxon>
    </lineage>
</organism>
<dbReference type="PROSITE" id="PS50084">
    <property type="entry name" value="KH_TYPE_1"/>
    <property type="match status" value="1"/>
</dbReference>
<evidence type="ECO:0000313" key="6">
    <source>
        <dbReference type="Proteomes" id="UP001448207"/>
    </source>
</evidence>
<feature type="domain" description="K Homology" evidence="4">
    <location>
        <begin position="558"/>
        <end position="626"/>
    </location>
</feature>
<feature type="compositionally biased region" description="Polar residues" evidence="3">
    <location>
        <begin position="661"/>
        <end position="673"/>
    </location>
</feature>
<dbReference type="PANTHER" id="PTHR10627:SF76">
    <property type="entry name" value="KH DOMAIN-CONTAINING PROTEIN YLL032C"/>
    <property type="match status" value="1"/>
</dbReference>